<feature type="compositionally biased region" description="Polar residues" evidence="1">
    <location>
        <begin position="263"/>
        <end position="275"/>
    </location>
</feature>
<organism evidence="2 3">
    <name type="scientific">Metarhizium rileyi (strain RCEF 4871)</name>
    <name type="common">Nomuraea rileyi</name>
    <dbReference type="NCBI Taxonomy" id="1649241"/>
    <lineage>
        <taxon>Eukaryota</taxon>
        <taxon>Fungi</taxon>
        <taxon>Dikarya</taxon>
        <taxon>Ascomycota</taxon>
        <taxon>Pezizomycotina</taxon>
        <taxon>Sordariomycetes</taxon>
        <taxon>Hypocreomycetidae</taxon>
        <taxon>Hypocreales</taxon>
        <taxon>Clavicipitaceae</taxon>
        <taxon>Metarhizium</taxon>
    </lineage>
</organism>
<name>A0A162M2N1_METRR</name>
<dbReference type="OrthoDB" id="5397087at2759"/>
<sequence length="455" mass="49541">MPRKSIDISKSNESIMLDFGTRKTERSHEENQERAYIAASRRADRSIEARVQSARQASEIHKKRTGKGFKITEEIVMREEMYEEDDDDMPRSIHLLSAHMRTTSGDMNARVESYLANKVAFSHALAQSNLAWRSNDINRAFAESFPNAMAPMPQQNAPQHMGGQGMQGMNQREACSPPIPYSPTAYSPTGYSPQSYSPVPASFSPGMSAPMSTTAATTGGSTPLAQSNHPFIASILGQSSKAGVRRRSVESSSAQGKRRRTSAKSPSARGSRTKMSSPGSSYLTSTSTHDTQPLHGAPLTADTPIKSIETNMGSFDASIFTTDLPAEARMILDGVGADDVLCQTLANQTIFDAGDFNQPWMNPTAFYDPSTMPRTTQINMADPSLKINMADSSLKMNMADSSLKINMADSSLMSDYFGNGAADCMTSKTVMSPPTEDESWGAFINESIWSPDQKQ</sequence>
<dbReference type="Proteomes" id="UP000243498">
    <property type="component" value="Unassembled WGS sequence"/>
</dbReference>
<reference evidence="2 3" key="1">
    <citation type="journal article" date="2016" name="Genome Biol. Evol.">
        <title>Divergent and convergent evolution of fungal pathogenicity.</title>
        <authorList>
            <person name="Shang Y."/>
            <person name="Xiao G."/>
            <person name="Zheng P."/>
            <person name="Cen K."/>
            <person name="Zhan S."/>
            <person name="Wang C."/>
        </authorList>
    </citation>
    <scope>NUCLEOTIDE SEQUENCE [LARGE SCALE GENOMIC DNA]</scope>
    <source>
        <strain evidence="2 3">RCEF 4871</strain>
    </source>
</reference>
<protein>
    <submittedName>
        <fullName evidence="2">Uncharacterized protein</fullName>
    </submittedName>
</protein>
<dbReference type="OMA" id="PAEARMI"/>
<proteinExistence type="predicted"/>
<evidence type="ECO:0000313" key="3">
    <source>
        <dbReference type="Proteomes" id="UP000243498"/>
    </source>
</evidence>
<comment type="caution">
    <text evidence="2">The sequence shown here is derived from an EMBL/GenBank/DDBJ whole genome shotgun (WGS) entry which is preliminary data.</text>
</comment>
<feature type="region of interest" description="Disordered" evidence="1">
    <location>
        <begin position="237"/>
        <end position="301"/>
    </location>
</feature>
<accession>A0A162M2N1</accession>
<keyword evidence="3" id="KW-1185">Reference proteome</keyword>
<feature type="region of interest" description="Disordered" evidence="1">
    <location>
        <begin position="155"/>
        <end position="181"/>
    </location>
</feature>
<dbReference type="AlphaFoldDB" id="A0A162M2N1"/>
<gene>
    <name evidence="2" type="ORF">NOR_01583</name>
</gene>
<evidence type="ECO:0000313" key="2">
    <source>
        <dbReference type="EMBL" id="OAA49660.1"/>
    </source>
</evidence>
<dbReference type="STRING" id="1081105.A0A162M2N1"/>
<evidence type="ECO:0000256" key="1">
    <source>
        <dbReference type="SAM" id="MobiDB-lite"/>
    </source>
</evidence>
<feature type="compositionally biased region" description="Low complexity" evidence="1">
    <location>
        <begin position="276"/>
        <end position="288"/>
    </location>
</feature>
<dbReference type="EMBL" id="AZHC01000003">
    <property type="protein sequence ID" value="OAA49660.1"/>
    <property type="molecule type" value="Genomic_DNA"/>
</dbReference>